<feature type="short sequence motif" description="VHIID" evidence="3">
    <location>
        <begin position="251"/>
        <end position="255"/>
    </location>
</feature>
<evidence type="ECO:0000256" key="1">
    <source>
        <dbReference type="ARBA" id="ARBA00023015"/>
    </source>
</evidence>
<feature type="region of interest" description="PFYRE" evidence="3">
    <location>
        <begin position="338"/>
        <end position="429"/>
    </location>
</feature>
<feature type="region of interest" description="SAW" evidence="3">
    <location>
        <begin position="432"/>
        <end position="505"/>
    </location>
</feature>
<evidence type="ECO:0000256" key="3">
    <source>
        <dbReference type="PROSITE-ProRule" id="PRU01191"/>
    </source>
</evidence>
<dbReference type="PANTHER" id="PTHR31636">
    <property type="entry name" value="OSJNBA0084A10.13 PROTEIN-RELATED"/>
    <property type="match status" value="1"/>
</dbReference>
<name>A0A5P1FE38_ASPOF</name>
<feature type="region of interest" description="VHIID" evidence="3">
    <location>
        <begin position="220"/>
        <end position="285"/>
    </location>
</feature>
<keyword evidence="2" id="KW-0804">Transcription</keyword>
<comment type="caution">
    <text evidence="3">Lacks conserved residue(s) required for the propagation of feature annotation.</text>
</comment>
<feature type="short sequence motif" description="LxCxE motif" evidence="3">
    <location>
        <begin position="140"/>
        <end position="144"/>
    </location>
</feature>
<dbReference type="Proteomes" id="UP000243459">
    <property type="component" value="Chromosome 3"/>
</dbReference>
<evidence type="ECO:0000313" key="5">
    <source>
        <dbReference type="Proteomes" id="UP000243459"/>
    </source>
</evidence>
<gene>
    <name evidence="4" type="ORF">A4U43_C03F10570</name>
</gene>
<evidence type="ECO:0000313" key="4">
    <source>
        <dbReference type="EMBL" id="ONK74830.1"/>
    </source>
</evidence>
<evidence type="ECO:0000256" key="2">
    <source>
        <dbReference type="ARBA" id="ARBA00023163"/>
    </source>
</evidence>
<comment type="similarity">
    <text evidence="3">Belongs to the GRAS family.</text>
</comment>
<dbReference type="InterPro" id="IPR005202">
    <property type="entry name" value="TF_GRAS"/>
</dbReference>
<dbReference type="Pfam" id="PF03514">
    <property type="entry name" value="GRAS"/>
    <property type="match status" value="1"/>
</dbReference>
<sequence length="511" mass="57090">MNIPPSYSSLSTQQFPFTSVQSDEINFDEILNKDMAIRRFCPERMDQDPDLKDYLFEIETWSSSFDSSSPPCSGCDDEDSSFIDSVINTSLFEELPESTDNGFASYLEDTTMQPVLMDNADPDTAPASINEGLELVHLLLACAEAVACRDTTLAASIFSQIWPLADQNGDSLKRVCFHFAVGLKSRLSLLQTVGVSGSLNTASTNKDNPIVTKEEKMEAFHHLYETTPYISFAFMAANDSICQAAKGKDYLHIVDLGMSHAIQWHNLIQMLASHSEGPPRIRITGITSSDSRISDLESNMKILLKNANTIGVHIEFRIMNESSLLTAENLDIRQGETLVFNSIMHLHRYVKETRGSLKAVLVAIKKLKPELFTIVEQDANHNGPFFLARFLESLHYYSAVFDSLEASLTRSSLRRMKIENSYFADAIRNIIACEGGERVERHERADQWRRQLGRAGFQGVGIESVSQVKMLVSAYNCDGYTTGSEKGCLLLGWKGRPIMWASAWKVNSSHS</sequence>
<dbReference type="EMBL" id="CM007383">
    <property type="protein sequence ID" value="ONK74830.1"/>
    <property type="molecule type" value="Genomic_DNA"/>
</dbReference>
<dbReference type="AlphaFoldDB" id="A0A5P1FE38"/>
<reference evidence="5" key="1">
    <citation type="journal article" date="2017" name="Nat. Commun.">
        <title>The asparagus genome sheds light on the origin and evolution of a young Y chromosome.</title>
        <authorList>
            <person name="Harkess A."/>
            <person name="Zhou J."/>
            <person name="Xu C."/>
            <person name="Bowers J.E."/>
            <person name="Van der Hulst R."/>
            <person name="Ayyampalayam S."/>
            <person name="Mercati F."/>
            <person name="Riccardi P."/>
            <person name="McKain M.R."/>
            <person name="Kakrana A."/>
            <person name="Tang H."/>
            <person name="Ray J."/>
            <person name="Groenendijk J."/>
            <person name="Arikit S."/>
            <person name="Mathioni S.M."/>
            <person name="Nakano M."/>
            <person name="Shan H."/>
            <person name="Telgmann-Rauber A."/>
            <person name="Kanno A."/>
            <person name="Yue Z."/>
            <person name="Chen H."/>
            <person name="Li W."/>
            <person name="Chen Y."/>
            <person name="Xu X."/>
            <person name="Zhang Y."/>
            <person name="Luo S."/>
            <person name="Chen H."/>
            <person name="Gao J."/>
            <person name="Mao Z."/>
            <person name="Pires J.C."/>
            <person name="Luo M."/>
            <person name="Kudrna D."/>
            <person name="Wing R.A."/>
            <person name="Meyers B.C."/>
            <person name="Yi K."/>
            <person name="Kong H."/>
            <person name="Lavrijsen P."/>
            <person name="Sunseri F."/>
            <person name="Falavigna A."/>
            <person name="Ye Y."/>
            <person name="Leebens-Mack J.H."/>
            <person name="Chen G."/>
        </authorList>
    </citation>
    <scope>NUCLEOTIDE SEQUENCE [LARGE SCALE GENOMIC DNA]</scope>
    <source>
        <strain evidence="5">cv. DH0086</strain>
    </source>
</reference>
<keyword evidence="5" id="KW-1185">Reference proteome</keyword>
<proteinExistence type="inferred from homology"/>
<organism evidence="4 5">
    <name type="scientific">Asparagus officinalis</name>
    <name type="common">Garden asparagus</name>
    <dbReference type="NCBI Taxonomy" id="4686"/>
    <lineage>
        <taxon>Eukaryota</taxon>
        <taxon>Viridiplantae</taxon>
        <taxon>Streptophyta</taxon>
        <taxon>Embryophyta</taxon>
        <taxon>Tracheophyta</taxon>
        <taxon>Spermatophyta</taxon>
        <taxon>Magnoliopsida</taxon>
        <taxon>Liliopsida</taxon>
        <taxon>Asparagales</taxon>
        <taxon>Asparagaceae</taxon>
        <taxon>Asparagoideae</taxon>
        <taxon>Asparagus</taxon>
    </lineage>
</organism>
<protein>
    <submittedName>
        <fullName evidence="4">Uncharacterized protein</fullName>
    </submittedName>
</protein>
<dbReference type="OMA" id="FVNSIMH"/>
<dbReference type="PROSITE" id="PS50985">
    <property type="entry name" value="GRAS"/>
    <property type="match status" value="1"/>
</dbReference>
<keyword evidence="1" id="KW-0805">Transcription regulation</keyword>
<accession>A0A5P1FE38</accession>
<dbReference type="Gramene" id="ONK74830">
    <property type="protein sequence ID" value="ONK74830"/>
    <property type="gene ID" value="A4U43_C03F10570"/>
</dbReference>